<dbReference type="PROSITE" id="PS50011">
    <property type="entry name" value="PROTEIN_KINASE_DOM"/>
    <property type="match status" value="1"/>
</dbReference>
<dbReference type="InterPro" id="IPR001245">
    <property type="entry name" value="Ser-Thr/Tyr_kinase_cat_dom"/>
</dbReference>
<evidence type="ECO:0000313" key="4">
    <source>
        <dbReference type="Proteomes" id="UP001222027"/>
    </source>
</evidence>
<dbReference type="SMART" id="SM00219">
    <property type="entry name" value="TyrKc"/>
    <property type="match status" value="1"/>
</dbReference>
<dbReference type="Pfam" id="PF07714">
    <property type="entry name" value="PK_Tyr_Ser-Thr"/>
    <property type="match status" value="1"/>
</dbReference>
<feature type="region of interest" description="Disordered" evidence="1">
    <location>
        <begin position="1"/>
        <end position="32"/>
    </location>
</feature>
<dbReference type="GO" id="GO:0005524">
    <property type="term" value="F:ATP binding"/>
    <property type="evidence" value="ECO:0007669"/>
    <property type="project" value="InterPro"/>
</dbReference>
<dbReference type="Gene3D" id="1.10.510.10">
    <property type="entry name" value="Transferase(Phosphotransferase) domain 1"/>
    <property type="match status" value="1"/>
</dbReference>
<dbReference type="EMBL" id="JAQQAF010000002">
    <property type="protein sequence ID" value="KAJ8503664.1"/>
    <property type="molecule type" value="Genomic_DNA"/>
</dbReference>
<dbReference type="InterPro" id="IPR020635">
    <property type="entry name" value="Tyr_kinase_cat_dom"/>
</dbReference>
<dbReference type="Proteomes" id="UP001222027">
    <property type="component" value="Unassembled WGS sequence"/>
</dbReference>
<proteinExistence type="predicted"/>
<dbReference type="InterPro" id="IPR011009">
    <property type="entry name" value="Kinase-like_dom_sf"/>
</dbReference>
<dbReference type="InterPro" id="IPR050823">
    <property type="entry name" value="Plant_Ser_Thr_Prot_Kinase"/>
</dbReference>
<dbReference type="SUPFAM" id="SSF56112">
    <property type="entry name" value="Protein kinase-like (PK-like)"/>
    <property type="match status" value="1"/>
</dbReference>
<dbReference type="InterPro" id="IPR000719">
    <property type="entry name" value="Prot_kinase_dom"/>
</dbReference>
<feature type="domain" description="Protein kinase" evidence="2">
    <location>
        <begin position="1"/>
        <end position="263"/>
    </location>
</feature>
<comment type="caution">
    <text evidence="3">The sequence shown here is derived from an EMBL/GenBank/DDBJ whole genome shotgun (WGS) entry which is preliminary data.</text>
</comment>
<reference evidence="3 4" key="1">
    <citation type="submission" date="2022-12" db="EMBL/GenBank/DDBJ databases">
        <title>Chromosome-scale assembly of the Ensete ventricosum genome.</title>
        <authorList>
            <person name="Dussert Y."/>
            <person name="Stocks J."/>
            <person name="Wendawek A."/>
            <person name="Woldeyes F."/>
            <person name="Nichols R.A."/>
            <person name="Borrell J.S."/>
        </authorList>
    </citation>
    <scope>NUCLEOTIDE SEQUENCE [LARGE SCALE GENOMIC DNA]</scope>
    <source>
        <strain evidence="4">cv. Maze</strain>
        <tissue evidence="3">Seeds</tissue>
    </source>
</reference>
<dbReference type="AlphaFoldDB" id="A0AAV8RJ32"/>
<evidence type="ECO:0000256" key="1">
    <source>
        <dbReference type="SAM" id="MobiDB-lite"/>
    </source>
</evidence>
<organism evidence="3 4">
    <name type="scientific">Ensete ventricosum</name>
    <name type="common">Abyssinian banana</name>
    <name type="synonym">Musa ensete</name>
    <dbReference type="NCBI Taxonomy" id="4639"/>
    <lineage>
        <taxon>Eukaryota</taxon>
        <taxon>Viridiplantae</taxon>
        <taxon>Streptophyta</taxon>
        <taxon>Embryophyta</taxon>
        <taxon>Tracheophyta</taxon>
        <taxon>Spermatophyta</taxon>
        <taxon>Magnoliopsida</taxon>
        <taxon>Liliopsida</taxon>
        <taxon>Zingiberales</taxon>
        <taxon>Musaceae</taxon>
        <taxon>Ensete</taxon>
    </lineage>
</organism>
<dbReference type="GO" id="GO:0004713">
    <property type="term" value="F:protein tyrosine kinase activity"/>
    <property type="evidence" value="ECO:0007669"/>
    <property type="project" value="InterPro"/>
</dbReference>
<gene>
    <name evidence="3" type="ORF">OPV22_004550</name>
</gene>
<evidence type="ECO:0000259" key="2">
    <source>
        <dbReference type="PROSITE" id="PS50011"/>
    </source>
</evidence>
<keyword evidence="4" id="KW-1185">Reference proteome</keyword>
<evidence type="ECO:0000313" key="3">
    <source>
        <dbReference type="EMBL" id="KAJ8503664.1"/>
    </source>
</evidence>
<dbReference type="PANTHER" id="PTHR45621">
    <property type="entry name" value="OS01G0588500 PROTEIN-RELATED"/>
    <property type="match status" value="1"/>
</dbReference>
<sequence length="263" mass="28567">METVTCALPEPAQPGPSIQSAPPSVRNRTKPAQSGHRILNSRAWALSAPSTLVVADQYALASLEYGDQEECKGRVTRLLPSCQGLKEFLNEVNVLASLQHPCLCKLLGFHAQEGSDEQMLIYERLYHGSLDRLLRGGLDGRSMDWVTRMKVALCAAKGLAFLHEEGPFQAMYYEFSTSNIQVDKDFSAKLSGYGCASYNPEAGISDSSIATANLSVETLEKGLLTPKSNVWSFGIVLLELLTGIPVSKGVSLPSLPELLQTLH</sequence>
<accession>A0AAV8RJ32</accession>
<name>A0AAV8RJ32_ENSVE</name>
<protein>
    <recommendedName>
        <fullName evidence="2">Protein kinase domain-containing protein</fullName>
    </recommendedName>
</protein>